<protein>
    <submittedName>
        <fullName evidence="2">Uncharacterized protein</fullName>
    </submittedName>
</protein>
<feature type="region of interest" description="Disordered" evidence="1">
    <location>
        <begin position="1"/>
        <end position="26"/>
    </location>
</feature>
<keyword evidence="3" id="KW-1185">Reference proteome</keyword>
<accession>A0ABT1FWT9</accession>
<gene>
    <name evidence="2" type="ORF">NCI00_27585</name>
</gene>
<comment type="caution">
    <text evidence="2">The sequence shown here is derived from an EMBL/GenBank/DDBJ whole genome shotgun (WGS) entry which is preliminary data.</text>
</comment>
<evidence type="ECO:0000313" key="3">
    <source>
        <dbReference type="Proteomes" id="UP001204772"/>
    </source>
</evidence>
<evidence type="ECO:0000313" key="2">
    <source>
        <dbReference type="EMBL" id="MCP1386234.1"/>
    </source>
</evidence>
<sequence>MSESTNYDVTCSFDPDPKSTQSKDKNCAKNHKGDILFINKTQKDVLLEWRDPVVGELSIVVRAGNQHLAQGLYTRDGLFSYRANLYRNIAKKENPESYSIFVEECVNSNESGSSSHLVKVGVWVVILKNGLSLPFAFQPRLRIT</sequence>
<organism evidence="2 3">
    <name type="scientific">Runella salmonicolor</name>
    <dbReference type="NCBI Taxonomy" id="2950278"/>
    <lineage>
        <taxon>Bacteria</taxon>
        <taxon>Pseudomonadati</taxon>
        <taxon>Bacteroidota</taxon>
        <taxon>Cytophagia</taxon>
        <taxon>Cytophagales</taxon>
        <taxon>Spirosomataceae</taxon>
        <taxon>Runella</taxon>
    </lineage>
</organism>
<dbReference type="EMBL" id="JAMZEL010000020">
    <property type="protein sequence ID" value="MCP1386234.1"/>
    <property type="molecule type" value="Genomic_DNA"/>
</dbReference>
<proteinExistence type="predicted"/>
<feature type="compositionally biased region" description="Basic and acidic residues" evidence="1">
    <location>
        <begin position="15"/>
        <end position="26"/>
    </location>
</feature>
<reference evidence="2 3" key="1">
    <citation type="submission" date="2022-06" db="EMBL/GenBank/DDBJ databases">
        <title>Runella sp. S5 genome sequencing.</title>
        <authorList>
            <person name="Park S."/>
        </authorList>
    </citation>
    <scope>NUCLEOTIDE SEQUENCE [LARGE SCALE GENOMIC DNA]</scope>
    <source>
        <strain evidence="2 3">S5</strain>
    </source>
</reference>
<name>A0ABT1FWT9_9BACT</name>
<dbReference type="RefSeq" id="WP_253532950.1">
    <property type="nucleotide sequence ID" value="NZ_JAMZEL010000020.1"/>
</dbReference>
<evidence type="ECO:0000256" key="1">
    <source>
        <dbReference type="SAM" id="MobiDB-lite"/>
    </source>
</evidence>
<dbReference type="Proteomes" id="UP001204772">
    <property type="component" value="Unassembled WGS sequence"/>
</dbReference>